<gene>
    <name evidence="1" type="ORF">EOE48_20620</name>
</gene>
<sequence length="180" mass="19356">MTTVSDLVRAFLDIRVEPRPGSTIAGPVLCAAYRTWSRWQRVGALSDANFLRVAGAVLGQTGLAGPIEGVTGYGFRDDPILDFLLAETRRQDDACVSANAVHCAFREWAGNRRTLQRGSFHGQVSRHVGPSVSRQFAAGLAIVWPGLTLDNGLPEDAIAPLDLTDAATLRALPFDAREVA</sequence>
<evidence type="ECO:0000313" key="2">
    <source>
        <dbReference type="Proteomes" id="UP000286997"/>
    </source>
</evidence>
<comment type="caution">
    <text evidence="1">The sequence shown here is derived from an EMBL/GenBank/DDBJ whole genome shotgun (WGS) entry which is preliminary data.</text>
</comment>
<accession>A0A3S3U476</accession>
<dbReference type="Proteomes" id="UP000286997">
    <property type="component" value="Unassembled WGS sequence"/>
</dbReference>
<dbReference type="OrthoDB" id="9808959at2"/>
<dbReference type="RefSeq" id="WP_127732660.1">
    <property type="nucleotide sequence ID" value="NZ_SACP01000023.1"/>
</dbReference>
<dbReference type="AlphaFoldDB" id="A0A3S3U476"/>
<name>A0A3S3U476_9HYPH</name>
<protein>
    <submittedName>
        <fullName evidence="1">Uncharacterized protein</fullName>
    </submittedName>
</protein>
<proteinExistence type="predicted"/>
<reference evidence="1 2" key="1">
    <citation type="submission" date="2019-01" db="EMBL/GenBank/DDBJ databases">
        <authorList>
            <person name="Chen W.-M."/>
        </authorList>
    </citation>
    <scope>NUCLEOTIDE SEQUENCE [LARGE SCALE GENOMIC DNA]</scope>
    <source>
        <strain evidence="1 2">TER-1</strain>
    </source>
</reference>
<organism evidence="1 2">
    <name type="scientific">Methylobacterium oryzihabitans</name>
    <dbReference type="NCBI Taxonomy" id="2499852"/>
    <lineage>
        <taxon>Bacteria</taxon>
        <taxon>Pseudomonadati</taxon>
        <taxon>Pseudomonadota</taxon>
        <taxon>Alphaproteobacteria</taxon>
        <taxon>Hyphomicrobiales</taxon>
        <taxon>Methylobacteriaceae</taxon>
        <taxon>Methylobacterium</taxon>
    </lineage>
</organism>
<evidence type="ECO:0000313" key="1">
    <source>
        <dbReference type="EMBL" id="RVU15214.1"/>
    </source>
</evidence>
<dbReference type="EMBL" id="SACP01000023">
    <property type="protein sequence ID" value="RVU15214.1"/>
    <property type="molecule type" value="Genomic_DNA"/>
</dbReference>
<keyword evidence="2" id="KW-1185">Reference proteome</keyword>